<accession>A0A2V2X5N6</accession>
<dbReference type="AlphaFoldDB" id="A0A2V2X5N6"/>
<dbReference type="VEuPathDB" id="TriTrypDB:ECC02_010303"/>
<dbReference type="VEuPathDB" id="TriTrypDB:TcCL_Unassigned03027"/>
<protein>
    <submittedName>
        <fullName evidence="1">Uncharacterized protein</fullName>
    </submittedName>
</protein>
<gene>
    <name evidence="1" type="ORF">C3747_30g74</name>
</gene>
<name>A0A2V2X5N6_TRYCR</name>
<dbReference type="VEuPathDB" id="TriTrypDB:TcCLB.508427.10"/>
<comment type="caution">
    <text evidence="1">The sequence shown here is derived from an EMBL/GenBank/DDBJ whole genome shotgun (WGS) entry which is preliminary data.</text>
</comment>
<sequence>MDSIYSAAAFIYADALTLVASGADIHACAAAMQPALSLTTAWAAEHSLKINVAKSEAALFYISSHTHCLARTWSISILLAGTSVFIPAQCACWTQRLIAFLILARTPPPLQSRPCHAAIGCGWVQRLGHPSTPRDPFWLGASTVRCTTATRQSHRVRHPFTSTAWKCGTATAVKHLFSLAHQRKIHPSAWNPIFSRSKRYSGFLHSHNTNAIYASMITRICVPLSTGNICRRPCMKSGEINPASEDAVINGLRRVCNIIGTPHSHNRAPPIQHRIFLGHCALQ</sequence>
<evidence type="ECO:0000313" key="2">
    <source>
        <dbReference type="Proteomes" id="UP000246078"/>
    </source>
</evidence>
<dbReference type="VEuPathDB" id="TriTrypDB:TCSYLVIO_008504"/>
<dbReference type="Proteomes" id="UP000246078">
    <property type="component" value="Unassembled WGS sequence"/>
</dbReference>
<dbReference type="VEuPathDB" id="TriTrypDB:C3747_30g74"/>
<dbReference type="VEuPathDB" id="TriTrypDB:TCDM_08740"/>
<reference evidence="1 2" key="1">
    <citation type="journal article" date="2018" name="Microb. Genom.">
        <title>Expanding an expanded genome: long-read sequencing of Trypanosoma cruzi.</title>
        <authorList>
            <person name="Berna L."/>
            <person name="Rodriguez M."/>
            <person name="Chiribao M.L."/>
            <person name="Parodi-Talice A."/>
            <person name="Pita S."/>
            <person name="Rijo G."/>
            <person name="Alvarez-Valin F."/>
            <person name="Robello C."/>
        </authorList>
    </citation>
    <scope>NUCLEOTIDE SEQUENCE [LARGE SCALE GENOMIC DNA]</scope>
    <source>
        <strain evidence="1 2">TCC</strain>
    </source>
</reference>
<dbReference type="EMBL" id="PRFC01000030">
    <property type="protein sequence ID" value="PWV15259.1"/>
    <property type="molecule type" value="Genomic_DNA"/>
</dbReference>
<evidence type="ECO:0000313" key="1">
    <source>
        <dbReference type="EMBL" id="PWV15259.1"/>
    </source>
</evidence>
<organism evidence="1 2">
    <name type="scientific">Trypanosoma cruzi</name>
    <dbReference type="NCBI Taxonomy" id="5693"/>
    <lineage>
        <taxon>Eukaryota</taxon>
        <taxon>Discoba</taxon>
        <taxon>Euglenozoa</taxon>
        <taxon>Kinetoplastea</taxon>
        <taxon>Metakinetoplastina</taxon>
        <taxon>Trypanosomatida</taxon>
        <taxon>Trypanosomatidae</taxon>
        <taxon>Trypanosoma</taxon>
        <taxon>Schizotrypanum</taxon>
    </lineage>
</organism>
<proteinExistence type="predicted"/>
<dbReference type="VEuPathDB" id="TriTrypDB:Tc_MARK_3868"/>
<dbReference type="VEuPathDB" id="TriTrypDB:TcBrA4_0107930"/>
<dbReference type="VEuPathDB" id="TriTrypDB:C4B63_3g872"/>
<dbReference type="VEuPathDB" id="TriTrypDB:TcG_10757"/>